<organism evidence="1 2">
    <name type="scientific">Aquarana catesbeiana</name>
    <name type="common">American bullfrog</name>
    <name type="synonym">Rana catesbeiana</name>
    <dbReference type="NCBI Taxonomy" id="8400"/>
    <lineage>
        <taxon>Eukaryota</taxon>
        <taxon>Metazoa</taxon>
        <taxon>Chordata</taxon>
        <taxon>Craniata</taxon>
        <taxon>Vertebrata</taxon>
        <taxon>Euteleostomi</taxon>
        <taxon>Amphibia</taxon>
        <taxon>Batrachia</taxon>
        <taxon>Anura</taxon>
        <taxon>Neobatrachia</taxon>
        <taxon>Ranoidea</taxon>
        <taxon>Ranidae</taxon>
        <taxon>Aquarana</taxon>
    </lineage>
</organism>
<dbReference type="OrthoDB" id="8685330at2759"/>
<reference evidence="2" key="1">
    <citation type="journal article" date="2017" name="Nat. Commun.">
        <title>The North American bullfrog draft genome provides insight into hormonal regulation of long noncoding RNA.</title>
        <authorList>
            <person name="Hammond S.A."/>
            <person name="Warren R.L."/>
            <person name="Vandervalk B.P."/>
            <person name="Kucuk E."/>
            <person name="Khan H."/>
            <person name="Gibb E.A."/>
            <person name="Pandoh P."/>
            <person name="Kirk H."/>
            <person name="Zhao Y."/>
            <person name="Jones M."/>
            <person name="Mungall A.J."/>
            <person name="Coope R."/>
            <person name="Pleasance S."/>
            <person name="Moore R.A."/>
            <person name="Holt R.A."/>
            <person name="Round J.M."/>
            <person name="Ohora S."/>
            <person name="Walle B.V."/>
            <person name="Veldhoen N."/>
            <person name="Helbing C.C."/>
            <person name="Birol I."/>
        </authorList>
    </citation>
    <scope>NUCLEOTIDE SEQUENCE [LARGE SCALE GENOMIC DNA]</scope>
</reference>
<dbReference type="Proteomes" id="UP000228934">
    <property type="component" value="Unassembled WGS sequence"/>
</dbReference>
<gene>
    <name evidence="1" type="ORF">AB205_0187590</name>
</gene>
<name>A0A2G9RVC6_AQUCT</name>
<evidence type="ECO:0000313" key="2">
    <source>
        <dbReference type="Proteomes" id="UP000228934"/>
    </source>
</evidence>
<protein>
    <submittedName>
        <fullName evidence="1">Uncharacterized protein</fullName>
    </submittedName>
</protein>
<sequence length="169" mass="19575">MIAPELSEGGTISTDYLNETMDEDWSHMTEKILNLSLEIIYLLTGEDYEVVKKTTRKHITHREGQRLSKGFTKSRIPTISLPSSVIPEKINNKKILEVTQKIIELLTGERRTPTKIFRETPAIWRASRPSHHQVRGELRRKDRAVQRCHESSVTRTTWTATEETKTHVK</sequence>
<proteinExistence type="predicted"/>
<accession>A0A2G9RVC6</accession>
<dbReference type="EMBL" id="KV932626">
    <property type="protein sequence ID" value="PIO31822.1"/>
    <property type="molecule type" value="Genomic_DNA"/>
</dbReference>
<evidence type="ECO:0000313" key="1">
    <source>
        <dbReference type="EMBL" id="PIO31822.1"/>
    </source>
</evidence>
<keyword evidence="2" id="KW-1185">Reference proteome</keyword>
<dbReference type="AlphaFoldDB" id="A0A2G9RVC6"/>